<evidence type="ECO:0000256" key="2">
    <source>
        <dbReference type="ARBA" id="ARBA00022771"/>
    </source>
</evidence>
<keyword evidence="1" id="KW-0479">Metal-binding</keyword>
<dbReference type="Pfam" id="PF01753">
    <property type="entry name" value="zf-MYND"/>
    <property type="match status" value="1"/>
</dbReference>
<dbReference type="GO" id="GO:0008168">
    <property type="term" value="F:methyltransferase activity"/>
    <property type="evidence" value="ECO:0007669"/>
    <property type="project" value="InterPro"/>
</dbReference>
<dbReference type="InterPro" id="IPR046341">
    <property type="entry name" value="SET_dom_sf"/>
</dbReference>
<keyword evidence="2" id="KW-0863">Zinc-finger</keyword>
<dbReference type="SUPFAM" id="SSF82199">
    <property type="entry name" value="SET domain"/>
    <property type="match status" value="1"/>
</dbReference>
<evidence type="ECO:0000259" key="4">
    <source>
        <dbReference type="PROSITE" id="PS50280"/>
    </source>
</evidence>
<dbReference type="InterPro" id="IPR002893">
    <property type="entry name" value="Znf_MYND"/>
</dbReference>
<dbReference type="InterPro" id="IPR001214">
    <property type="entry name" value="SET_dom"/>
</dbReference>
<protein>
    <recommendedName>
        <fullName evidence="4">SET domain-containing protein</fullName>
    </recommendedName>
</protein>
<dbReference type="CDD" id="cd20071">
    <property type="entry name" value="SET_SMYD"/>
    <property type="match status" value="1"/>
</dbReference>
<dbReference type="EMBL" id="JBBNAE010000001">
    <property type="protein sequence ID" value="KAK9155877.1"/>
    <property type="molecule type" value="Genomic_DNA"/>
</dbReference>
<evidence type="ECO:0000313" key="6">
    <source>
        <dbReference type="Proteomes" id="UP001417504"/>
    </source>
</evidence>
<dbReference type="SMART" id="SM00317">
    <property type="entry name" value="SET"/>
    <property type="match status" value="1"/>
</dbReference>
<feature type="domain" description="SET" evidence="4">
    <location>
        <begin position="46"/>
        <end position="461"/>
    </location>
</feature>
<dbReference type="PROSITE" id="PS50280">
    <property type="entry name" value="SET"/>
    <property type="match status" value="1"/>
</dbReference>
<reference evidence="5 6" key="1">
    <citation type="submission" date="2024-01" db="EMBL/GenBank/DDBJ databases">
        <title>Genome assemblies of Stephania.</title>
        <authorList>
            <person name="Yang L."/>
        </authorList>
    </citation>
    <scope>NUCLEOTIDE SEQUENCE [LARGE SCALE GENOMIC DNA]</scope>
    <source>
        <strain evidence="5">QJT</strain>
        <tissue evidence="5">Leaf</tissue>
    </source>
</reference>
<dbReference type="InterPro" id="IPR044237">
    <property type="entry name" value="ATXR2-like"/>
</dbReference>
<name>A0AAP0KNK7_9MAGN</name>
<gene>
    <name evidence="5" type="ORF">Sjap_003357</name>
</gene>
<keyword evidence="6" id="KW-1185">Reference proteome</keyword>
<comment type="caution">
    <text evidence="5">The sequence shown here is derived from an EMBL/GenBank/DDBJ whole genome shotgun (WGS) entry which is preliminary data.</text>
</comment>
<keyword evidence="3" id="KW-0862">Zinc</keyword>
<dbReference type="PANTHER" id="PTHR47436">
    <property type="entry name" value="HISTONE-LYSINE N-METHYLTRANSFERASE ATXR2"/>
    <property type="match status" value="1"/>
</dbReference>
<dbReference type="Proteomes" id="UP001417504">
    <property type="component" value="Unassembled WGS sequence"/>
</dbReference>
<dbReference type="AlphaFoldDB" id="A0AAP0KNK7"/>
<evidence type="ECO:0000256" key="3">
    <source>
        <dbReference type="ARBA" id="ARBA00022833"/>
    </source>
</evidence>
<dbReference type="SUPFAM" id="SSF144232">
    <property type="entry name" value="HIT/MYND zinc finger-like"/>
    <property type="match status" value="1"/>
</dbReference>
<dbReference type="PANTHER" id="PTHR47436:SF1">
    <property type="entry name" value="SET DOMAIN-CONTAINING PROTEIN"/>
    <property type="match status" value="1"/>
</dbReference>
<accession>A0AAP0KNK7</accession>
<organism evidence="5 6">
    <name type="scientific">Stephania japonica</name>
    <dbReference type="NCBI Taxonomy" id="461633"/>
    <lineage>
        <taxon>Eukaryota</taxon>
        <taxon>Viridiplantae</taxon>
        <taxon>Streptophyta</taxon>
        <taxon>Embryophyta</taxon>
        <taxon>Tracheophyta</taxon>
        <taxon>Spermatophyta</taxon>
        <taxon>Magnoliopsida</taxon>
        <taxon>Ranunculales</taxon>
        <taxon>Menispermaceae</taxon>
        <taxon>Menispermoideae</taxon>
        <taxon>Cissampelideae</taxon>
        <taxon>Stephania</taxon>
    </lineage>
</organism>
<evidence type="ECO:0000256" key="1">
    <source>
        <dbReference type="ARBA" id="ARBA00022723"/>
    </source>
</evidence>
<dbReference type="Gene3D" id="2.170.270.10">
    <property type="entry name" value="SET domain"/>
    <property type="match status" value="1"/>
</dbReference>
<dbReference type="Pfam" id="PF00856">
    <property type="entry name" value="SET"/>
    <property type="match status" value="1"/>
</dbReference>
<dbReference type="GO" id="GO:0008270">
    <property type="term" value="F:zinc ion binding"/>
    <property type="evidence" value="ECO:0007669"/>
    <property type="project" value="UniProtKB-KW"/>
</dbReference>
<sequence length="513" mass="56972">MEATCDVDAELSDQISALIKPPSPDQGLGFIDESESLCLKQEYFEELLKSRNCVGLKVKPESDLGKGVYADVEFGEGELVLKDQMLVGAQHSSNKVDCLVCSHCFCFVGSVELQIGRKLCLQELGLSSSDECASSPMDGIHDSPNGDHDNLGSCSSSDFKEKVSLPKEIVASLMNGQLALPYSERFALPSVVPCPGGCGEAYYCSKLCAGTDWELSHSLLCTGKGSQAICREALLKFVGHANETNDIFLLAAKAIAFTILRYKKLKLYGLQGQQQDEHAKQNGQSGSEFSLLLEVWKPMSMGFKRRWWECVALPEDVDCCDEVSFRKQIRDLASMSLQLLKQAIFDKECAPCITVPIEISFLHCDLVVASPVEDYFLYIDDLPPDDKETAEMITRPILDALGDDYSVCCQGSAFFPLQSCMNHSCQPNAKAFKRDEDRDGQATIIALRTILKGEEITVSYIDESLPLEDRRTQLADYGFKCRRKRDLNLNHLHSSELTYAVHGFESESYIRRD</sequence>
<evidence type="ECO:0000313" key="5">
    <source>
        <dbReference type="EMBL" id="KAK9155877.1"/>
    </source>
</evidence>
<proteinExistence type="predicted"/>